<gene>
    <name evidence="2" type="ordered locus">SACOL1532</name>
</gene>
<dbReference type="SMR" id="A0A0H2WWT2"/>
<name>A0A0H2WWT2_STAAC</name>
<keyword evidence="1" id="KW-0175">Coiled coil</keyword>
<sequence length="720" mass="82307">MNKINDRDLTELSSYWVYQNIDIKKEFKVNGKRFKQVDSYNDDKNSNLNGAADIKIYELLDDKSKPTGQQTIIYQGTSNEAINPNNPLKSSGFGDDWLQNAKLMNNDNESTDYLKQTDQLSNQYKIKLEDADRLSNSDFLKKYRMESSNFKNKTIVADGGNSEGGAGAKYQGAKHPNEKVVATDSAMIPYAAWQKFARPRFDNMISFNSTNDLLTWLQDPFIKDMPGKRVNINDGVPRLDTLIDSHVGYKRKLNRKDNTYDTVPLIKIKSVKDTEIKNGKKVKKTINITLDMDGRIPINVWTGDSIARSGRGTLIKLNLENLDALSKLITGETSGMLAECVIFLNESFNISENENKNFADRKKQLSEGFKDKINLFQLEEMERTLISKINSLEEVADETIESISAVKHLLPDFALDALKERINELFKGIKSFIEKVYDSIDNEILEIFKNIDHDFRDGVSEEMMKHLKVVKQNIDQIKNQNDIYGRQIADIRSIMKQQDATILDGNFQINCSGENMVQGLVIPSNYLGRKMKILKDHIDDGIKKIADYVQGIYDEYASKIVDVIKYLINTIPKIRKNLRHAIEMLNVKKKEFLSLIPNVTCNYIKTKLEELDNTLGKWEPFLNDLKAVSPILDNHLDDIVKNMKPLIVQMIFEPSHYDDMFILNTQAHARLDQMAQQFEVVCNGLNENEGQAIQTMDQSASLIRSNLIQVKEQLEKLAVY</sequence>
<evidence type="ECO:0000256" key="1">
    <source>
        <dbReference type="SAM" id="Coils"/>
    </source>
</evidence>
<protein>
    <submittedName>
        <fullName evidence="2">Uncharacterized protein</fullName>
    </submittedName>
</protein>
<proteinExistence type="predicted"/>
<feature type="coiled-coil region" evidence="1">
    <location>
        <begin position="460"/>
        <end position="487"/>
    </location>
</feature>
<dbReference type="RefSeq" id="WP_001033768.1">
    <property type="nucleotide sequence ID" value="NC_002951.2"/>
</dbReference>
<dbReference type="EMBL" id="CP000046">
    <property type="protein sequence ID" value="AAW36725.1"/>
    <property type="molecule type" value="Genomic_DNA"/>
</dbReference>
<evidence type="ECO:0000313" key="3">
    <source>
        <dbReference type="Proteomes" id="UP000000530"/>
    </source>
</evidence>
<dbReference type="KEGG" id="sac:SACOL1532"/>
<dbReference type="HOGENOM" id="CLU_027267_1_1_9"/>
<dbReference type="AlphaFoldDB" id="A0A0H2WWT2"/>
<dbReference type="Proteomes" id="UP000000530">
    <property type="component" value="Chromosome"/>
</dbReference>
<accession>A0A0H2WWT2</accession>
<reference evidence="2 3" key="1">
    <citation type="journal article" date="2005" name="J. Bacteriol.">
        <title>Insights on evolution of virulence and resistance from the complete genome analysis of an early methicillin-resistant Staphylococcus aureus strain and a biofilm-producing methicillin-resistant Staphylococcus epidermidis strain.</title>
        <authorList>
            <person name="Gill S.R."/>
            <person name="Fouts D.E."/>
            <person name="Archer G.L."/>
            <person name="Mongodin E.F."/>
            <person name="Deboy R.T."/>
            <person name="Ravel J."/>
            <person name="Paulsen I.T."/>
            <person name="Kolonay J.F."/>
            <person name="Brinkac L."/>
            <person name="Beanan M."/>
            <person name="Dodson R.J."/>
            <person name="Daugherty S.C."/>
            <person name="Madupu R."/>
            <person name="Angiuoli S.V."/>
            <person name="Durkin A.S."/>
            <person name="Haft D.H."/>
            <person name="Vamathevan J."/>
            <person name="Khouri H."/>
            <person name="Utterback T."/>
            <person name="Lee C."/>
            <person name="Dimitrov G."/>
            <person name="Jiang L."/>
            <person name="Qin H."/>
            <person name="Weidman J."/>
            <person name="Tran K."/>
            <person name="Kang K."/>
            <person name="Hance I.R."/>
            <person name="Nelson K.E."/>
            <person name="Fraser C.M."/>
        </authorList>
    </citation>
    <scope>NUCLEOTIDE SEQUENCE [LARGE SCALE GENOMIC DNA]</scope>
    <source>
        <strain evidence="2 3">COL</strain>
    </source>
</reference>
<evidence type="ECO:0000313" key="2">
    <source>
        <dbReference type="EMBL" id="AAW36725.1"/>
    </source>
</evidence>
<organism evidence="2 3">
    <name type="scientific">Staphylococcus aureus (strain COL)</name>
    <dbReference type="NCBI Taxonomy" id="93062"/>
    <lineage>
        <taxon>Bacteria</taxon>
        <taxon>Bacillati</taxon>
        <taxon>Bacillota</taxon>
        <taxon>Bacilli</taxon>
        <taxon>Bacillales</taxon>
        <taxon>Staphylococcaceae</taxon>
        <taxon>Staphylococcus</taxon>
    </lineage>
</organism>